<proteinExistence type="predicted"/>
<feature type="region of interest" description="Disordered" evidence="1">
    <location>
        <begin position="30"/>
        <end position="110"/>
    </location>
</feature>
<accession>A0A0W8IG98</accession>
<dbReference type="InterPro" id="IPR025711">
    <property type="entry name" value="PepSY"/>
</dbReference>
<organism evidence="4 5">
    <name type="scientific">Nesterenkonia jeotgali</name>
    <dbReference type="NCBI Taxonomy" id="317018"/>
    <lineage>
        <taxon>Bacteria</taxon>
        <taxon>Bacillati</taxon>
        <taxon>Actinomycetota</taxon>
        <taxon>Actinomycetes</taxon>
        <taxon>Micrococcales</taxon>
        <taxon>Micrococcaceae</taxon>
        <taxon>Nesterenkonia</taxon>
    </lineage>
</organism>
<dbReference type="RefSeq" id="WP_058888616.1">
    <property type="nucleotide sequence ID" value="NZ_LQBM01000003.1"/>
</dbReference>
<sequence>MNSRWNNSSALLSVAAVSALALTSCASDELGAEDDDAQPTATVTETVEAEPTEESTEDASDAAEPTGEPTDTADATETDDAATDEPTSDDSATDDSAASDEDAIYQAVDAVEQEYPDAVVLDLDTESSYYEFTIFEGGSEWDLEVDRESFEISNTEEDDVDSDDQRNAEEVEIEFADALRTAAEEAEGTPEQAELDDENGTVTWEIELDNGSEVHVDVASGEVVNPAS</sequence>
<comment type="caution">
    <text evidence="4">The sequence shown here is derived from an EMBL/GenBank/DDBJ whole genome shotgun (WGS) entry which is preliminary data.</text>
</comment>
<dbReference type="STRING" id="317018.AVL63_02615"/>
<evidence type="ECO:0000256" key="2">
    <source>
        <dbReference type="SAM" id="SignalP"/>
    </source>
</evidence>
<evidence type="ECO:0000256" key="1">
    <source>
        <dbReference type="SAM" id="MobiDB-lite"/>
    </source>
</evidence>
<dbReference type="Gene3D" id="3.10.450.40">
    <property type="match status" value="2"/>
</dbReference>
<gene>
    <name evidence="4" type="ORF">AVL63_02615</name>
</gene>
<feature type="chain" id="PRO_5006944275" description="PepSY domain-containing protein" evidence="2">
    <location>
        <begin position="27"/>
        <end position="228"/>
    </location>
</feature>
<evidence type="ECO:0000313" key="5">
    <source>
        <dbReference type="Proteomes" id="UP000054023"/>
    </source>
</evidence>
<dbReference type="EMBL" id="LQBM01000003">
    <property type="protein sequence ID" value="KUG58933.1"/>
    <property type="molecule type" value="Genomic_DNA"/>
</dbReference>
<evidence type="ECO:0000259" key="3">
    <source>
        <dbReference type="Pfam" id="PF03413"/>
    </source>
</evidence>
<feature type="signal peptide" evidence="2">
    <location>
        <begin position="1"/>
        <end position="26"/>
    </location>
</feature>
<name>A0A0W8IG98_9MICC</name>
<keyword evidence="2" id="KW-0732">Signal</keyword>
<feature type="compositionally biased region" description="Acidic residues" evidence="1">
    <location>
        <begin position="47"/>
        <end position="61"/>
    </location>
</feature>
<feature type="compositionally biased region" description="Low complexity" evidence="1">
    <location>
        <begin position="62"/>
        <end position="73"/>
    </location>
</feature>
<dbReference type="PROSITE" id="PS51257">
    <property type="entry name" value="PROKAR_LIPOPROTEIN"/>
    <property type="match status" value="1"/>
</dbReference>
<protein>
    <recommendedName>
        <fullName evidence="3">PepSY domain-containing protein</fullName>
    </recommendedName>
</protein>
<feature type="compositionally biased region" description="Acidic residues" evidence="1">
    <location>
        <begin position="74"/>
        <end position="103"/>
    </location>
</feature>
<reference evidence="5" key="1">
    <citation type="submission" date="2015-12" db="EMBL/GenBank/DDBJ databases">
        <authorList>
            <person name="Nair G.R."/>
            <person name="Kaur G."/>
            <person name="Mayilraj S."/>
        </authorList>
    </citation>
    <scope>NUCLEOTIDE SEQUENCE [LARGE SCALE GENOMIC DNA]</scope>
    <source>
        <strain evidence="5">CD08_7</strain>
    </source>
</reference>
<feature type="domain" description="PepSY" evidence="3">
    <location>
        <begin position="174"/>
        <end position="224"/>
    </location>
</feature>
<keyword evidence="5" id="KW-1185">Reference proteome</keyword>
<dbReference type="Proteomes" id="UP000054023">
    <property type="component" value="Unassembled WGS sequence"/>
</dbReference>
<dbReference type="OrthoDB" id="4964923at2"/>
<dbReference type="AlphaFoldDB" id="A0A0W8IG98"/>
<evidence type="ECO:0000313" key="4">
    <source>
        <dbReference type="EMBL" id="KUG58933.1"/>
    </source>
</evidence>
<dbReference type="Pfam" id="PF03413">
    <property type="entry name" value="PepSY"/>
    <property type="match status" value="1"/>
</dbReference>